<evidence type="ECO:0000256" key="3">
    <source>
        <dbReference type="ARBA" id="ARBA00022806"/>
    </source>
</evidence>
<dbReference type="GO" id="GO:0016787">
    <property type="term" value="F:hydrolase activity"/>
    <property type="evidence" value="ECO:0007669"/>
    <property type="project" value="UniProtKB-UniRule"/>
</dbReference>
<evidence type="ECO:0000256" key="9">
    <source>
        <dbReference type="PROSITE-ProRule" id="PRU00560"/>
    </source>
</evidence>
<dbReference type="GO" id="GO:0005524">
    <property type="term" value="F:ATP binding"/>
    <property type="evidence" value="ECO:0007669"/>
    <property type="project" value="UniProtKB-UniRule"/>
</dbReference>
<name>A0A679FKT0_9BACL</name>
<keyword evidence="1 9" id="KW-0547">Nucleotide-binding</keyword>
<dbReference type="PANTHER" id="PTHR11070">
    <property type="entry name" value="UVRD / RECB / PCRA DNA HELICASE FAMILY MEMBER"/>
    <property type="match status" value="1"/>
</dbReference>
<evidence type="ECO:0000256" key="7">
    <source>
        <dbReference type="ARBA" id="ARBA00034808"/>
    </source>
</evidence>
<dbReference type="PANTHER" id="PTHR11070:SF30">
    <property type="entry name" value="F-BOX DNA HELICASE 1"/>
    <property type="match status" value="1"/>
</dbReference>
<dbReference type="EMBL" id="AP022557">
    <property type="protein sequence ID" value="BBW96480.1"/>
    <property type="molecule type" value="Genomic_DNA"/>
</dbReference>
<accession>A0A679FKT0</accession>
<dbReference type="InterPro" id="IPR014017">
    <property type="entry name" value="DNA_helicase_UvrD-like_C"/>
</dbReference>
<dbReference type="SUPFAM" id="SSF52540">
    <property type="entry name" value="P-loop containing nucleoside triphosphate hydrolases"/>
    <property type="match status" value="1"/>
</dbReference>
<keyword evidence="12" id="KW-1185">Reference proteome</keyword>
<feature type="binding site" evidence="9">
    <location>
        <begin position="59"/>
        <end position="66"/>
    </location>
    <ligand>
        <name>ATP</name>
        <dbReference type="ChEBI" id="CHEBI:30616"/>
    </ligand>
</feature>
<organism evidence="11 12">
    <name type="scientific">Geobacillus subterraneus</name>
    <dbReference type="NCBI Taxonomy" id="129338"/>
    <lineage>
        <taxon>Bacteria</taxon>
        <taxon>Bacillati</taxon>
        <taxon>Bacillota</taxon>
        <taxon>Bacilli</taxon>
        <taxon>Bacillales</taxon>
        <taxon>Anoxybacillaceae</taxon>
        <taxon>Geobacillus</taxon>
    </lineage>
</organism>
<dbReference type="EC" id="5.6.2.4" evidence="7"/>
<reference evidence="12" key="1">
    <citation type="journal article" date="2020" name="Microbiol. Resour. Announc.">
        <title>Complete Genome Sequence of Geobacillus sp. Strain E55-1, Isolated from Mine Geyser in Japan.</title>
        <authorList>
            <person name="Miyazaki K."/>
            <person name="Hase E."/>
            <person name="Tokito N."/>
        </authorList>
    </citation>
    <scope>NUCLEOTIDE SEQUENCE [LARGE SCALE GENOMIC DNA]</scope>
    <source>
        <strain evidence="12">E55-1</strain>
    </source>
</reference>
<dbReference type="Pfam" id="PF00580">
    <property type="entry name" value="UvrD-helicase"/>
    <property type="match status" value="1"/>
</dbReference>
<dbReference type="PROSITE" id="PS51198">
    <property type="entry name" value="UVRD_HELICASE_ATP_BIND"/>
    <property type="match status" value="1"/>
</dbReference>
<dbReference type="InterPro" id="IPR014016">
    <property type="entry name" value="UvrD-like_ATP-bd"/>
</dbReference>
<dbReference type="RefSeq" id="WP_235597952.1">
    <property type="nucleotide sequence ID" value="NZ_AP022557.1"/>
</dbReference>
<evidence type="ECO:0000313" key="11">
    <source>
        <dbReference type="EMBL" id="BBW96480.1"/>
    </source>
</evidence>
<evidence type="ECO:0000256" key="4">
    <source>
        <dbReference type="ARBA" id="ARBA00022840"/>
    </source>
</evidence>
<evidence type="ECO:0000256" key="2">
    <source>
        <dbReference type="ARBA" id="ARBA00022801"/>
    </source>
</evidence>
<protein>
    <recommendedName>
        <fullName evidence="7">DNA 3'-5' helicase</fullName>
        <ecNumber evidence="7">5.6.2.4</ecNumber>
    </recommendedName>
</protein>
<sequence>MSSMQTTADLRKKRLDFARRSARAWQNYFDAHGLLPNITLSPEQISVVQQDEDQMLINGSAGTGKSLTLIYKLLKVMEQENEPKRILYCSFNTTLVEDARKRIEQSSKFHEIKDKHTLHMETFHYMAARILREIGFPNAEFLRINLENLRRYEDAITRRTIALVDTFMESEEYKKLPLEQKLYKTHAGTFLMDEILWMKANGFVTEESYYHCERAGRGNIPRLTKEQRRTIFYLYKEYEKMLKKQFHDHLDLEDYALLLLKYFDDIPDSLKYDYIFVDEVQDLQAMQLKALVGLAKKSIVVSGDPKQRIYKRSPFSYRDLGLHIEGRKTKNLRTNYRSTKQIMKLASSLEFIDAENDRLDDQRFVREGKKPSIYFFPSSKELSCHLVNQVKVIQKNDPDATIAVIHRHDGDTYAISQCSVLMELKKHFDVITSSQYGRRFDLNKQKKPILFTDAYSVKGLEFDYVFLIHFDRDHYPNKKRIEELDKRAGDNKNSDGYKADFEAILNDEKKVLYVAITRAKKEVQLMYTGRNFRSICPFVRNFYKEDYDAFGFDSSIYSKQGSGLFGNDSV</sequence>
<dbReference type="Proteomes" id="UP000501421">
    <property type="component" value="Chromosome"/>
</dbReference>
<dbReference type="InterPro" id="IPR000212">
    <property type="entry name" value="DNA_helicase_UvrD/REP"/>
</dbReference>
<keyword evidence="5" id="KW-0413">Isomerase</keyword>
<comment type="catalytic activity">
    <reaction evidence="8">
        <text>ATP + H2O = ADP + phosphate + H(+)</text>
        <dbReference type="Rhea" id="RHEA:13065"/>
        <dbReference type="ChEBI" id="CHEBI:15377"/>
        <dbReference type="ChEBI" id="CHEBI:15378"/>
        <dbReference type="ChEBI" id="CHEBI:30616"/>
        <dbReference type="ChEBI" id="CHEBI:43474"/>
        <dbReference type="ChEBI" id="CHEBI:456216"/>
        <dbReference type="EC" id="5.6.2.4"/>
    </reaction>
</comment>
<keyword evidence="3 9" id="KW-0347">Helicase</keyword>
<dbReference type="GO" id="GO:0043138">
    <property type="term" value="F:3'-5' DNA helicase activity"/>
    <property type="evidence" value="ECO:0007669"/>
    <property type="project" value="UniProtKB-EC"/>
</dbReference>
<evidence type="ECO:0000256" key="8">
    <source>
        <dbReference type="ARBA" id="ARBA00048988"/>
    </source>
</evidence>
<evidence type="ECO:0000256" key="5">
    <source>
        <dbReference type="ARBA" id="ARBA00023235"/>
    </source>
</evidence>
<dbReference type="AlphaFoldDB" id="A0A679FKT0"/>
<dbReference type="InterPro" id="IPR027417">
    <property type="entry name" value="P-loop_NTPase"/>
</dbReference>
<dbReference type="GO" id="GO:0003677">
    <property type="term" value="F:DNA binding"/>
    <property type="evidence" value="ECO:0007669"/>
    <property type="project" value="InterPro"/>
</dbReference>
<dbReference type="GO" id="GO:0000725">
    <property type="term" value="P:recombinational repair"/>
    <property type="evidence" value="ECO:0007669"/>
    <property type="project" value="TreeGrafter"/>
</dbReference>
<evidence type="ECO:0000259" key="10">
    <source>
        <dbReference type="PROSITE" id="PS51198"/>
    </source>
</evidence>
<dbReference type="Gene3D" id="3.40.50.300">
    <property type="entry name" value="P-loop containing nucleotide triphosphate hydrolases"/>
    <property type="match status" value="3"/>
</dbReference>
<dbReference type="Pfam" id="PF13361">
    <property type="entry name" value="UvrD_C"/>
    <property type="match status" value="2"/>
</dbReference>
<feature type="domain" description="UvrD-like helicase ATP-binding" evidence="10">
    <location>
        <begin position="38"/>
        <end position="339"/>
    </location>
</feature>
<evidence type="ECO:0000256" key="6">
    <source>
        <dbReference type="ARBA" id="ARBA00034617"/>
    </source>
</evidence>
<dbReference type="GO" id="GO:0005829">
    <property type="term" value="C:cytosol"/>
    <property type="evidence" value="ECO:0007669"/>
    <property type="project" value="TreeGrafter"/>
</dbReference>
<evidence type="ECO:0000256" key="1">
    <source>
        <dbReference type="ARBA" id="ARBA00022741"/>
    </source>
</evidence>
<comment type="catalytic activity">
    <reaction evidence="6">
        <text>Couples ATP hydrolysis with the unwinding of duplex DNA by translocating in the 3'-5' direction.</text>
        <dbReference type="EC" id="5.6.2.4"/>
    </reaction>
</comment>
<evidence type="ECO:0000313" key="12">
    <source>
        <dbReference type="Proteomes" id="UP000501421"/>
    </source>
</evidence>
<keyword evidence="4 9" id="KW-0067">ATP-binding</keyword>
<gene>
    <name evidence="11" type="ORF">GsuE55_13130</name>
</gene>
<keyword evidence="2 9" id="KW-0378">Hydrolase</keyword>
<proteinExistence type="predicted"/>